<gene>
    <name evidence="3" type="ORF">LF65_06575</name>
</gene>
<dbReference type="PANTHER" id="PTHR35848">
    <property type="entry name" value="OXALATE-BINDING PROTEIN"/>
    <property type="match status" value="1"/>
</dbReference>
<dbReference type="Gene3D" id="2.60.120.10">
    <property type="entry name" value="Jelly Rolls"/>
    <property type="match status" value="1"/>
</dbReference>
<evidence type="ECO:0000259" key="2">
    <source>
        <dbReference type="Pfam" id="PF07883"/>
    </source>
</evidence>
<dbReference type="Pfam" id="PF07883">
    <property type="entry name" value="Cupin_2"/>
    <property type="match status" value="1"/>
</dbReference>
<reference evidence="4" key="1">
    <citation type="submission" date="2014-12" db="EMBL/GenBank/DDBJ databases">
        <title>Genome sequence of Clostridium beijerinckii strain 59B.</title>
        <authorList>
            <person name="Little G.T."/>
            <person name="Minton N.P."/>
        </authorList>
    </citation>
    <scope>NUCLEOTIDE SEQUENCE [LARGE SCALE GENOMIC DNA]</scope>
    <source>
        <strain evidence="4">59B</strain>
    </source>
</reference>
<feature type="domain" description="Cupin type-2" evidence="2">
    <location>
        <begin position="42"/>
        <end position="111"/>
    </location>
</feature>
<dbReference type="OrthoDB" id="9797047at2"/>
<keyword evidence="3" id="KW-0413">Isomerase</keyword>
<proteinExistence type="predicted"/>
<evidence type="ECO:0000313" key="3">
    <source>
        <dbReference type="EMBL" id="AMK50452.1"/>
    </source>
</evidence>
<dbReference type="CDD" id="cd02224">
    <property type="entry name" value="cupin_SPO2919-like"/>
    <property type="match status" value="1"/>
</dbReference>
<dbReference type="GO" id="GO:0046872">
    <property type="term" value="F:metal ion binding"/>
    <property type="evidence" value="ECO:0007669"/>
    <property type="project" value="UniProtKB-KW"/>
</dbReference>
<dbReference type="InterPro" id="IPR051610">
    <property type="entry name" value="GPI/OXD"/>
</dbReference>
<evidence type="ECO:0000313" key="4">
    <source>
        <dbReference type="Proteomes" id="UP000031866"/>
    </source>
</evidence>
<protein>
    <submittedName>
        <fullName evidence="3">Mannose-6-phosphate isomerase</fullName>
    </submittedName>
</protein>
<dbReference type="InterPro" id="IPR014710">
    <property type="entry name" value="RmlC-like_jellyroll"/>
</dbReference>
<keyword evidence="1" id="KW-0479">Metal-binding</keyword>
<dbReference type="InterPro" id="IPR013096">
    <property type="entry name" value="Cupin_2"/>
</dbReference>
<dbReference type="KEGG" id="cbei:LF65_06575"/>
<dbReference type="EMBL" id="CP010086">
    <property type="protein sequence ID" value="AMK50452.1"/>
    <property type="molecule type" value="Genomic_DNA"/>
</dbReference>
<dbReference type="Proteomes" id="UP000031866">
    <property type="component" value="Chromosome"/>
</dbReference>
<organism evidence="3 4">
    <name type="scientific">Clostridium beijerinckii</name>
    <name type="common">Clostridium MP</name>
    <dbReference type="NCBI Taxonomy" id="1520"/>
    <lineage>
        <taxon>Bacteria</taxon>
        <taxon>Bacillati</taxon>
        <taxon>Bacillota</taxon>
        <taxon>Clostridia</taxon>
        <taxon>Eubacteriales</taxon>
        <taxon>Clostridiaceae</taxon>
        <taxon>Clostridium</taxon>
    </lineage>
</organism>
<dbReference type="STRING" id="1520.LF65_06575"/>
<dbReference type="GO" id="GO:0016853">
    <property type="term" value="F:isomerase activity"/>
    <property type="evidence" value="ECO:0007669"/>
    <property type="project" value="UniProtKB-KW"/>
</dbReference>
<dbReference type="RefSeq" id="WP_061114891.1">
    <property type="nucleotide sequence ID" value="NZ_CP010086.2"/>
</dbReference>
<dbReference type="InterPro" id="IPR011051">
    <property type="entry name" value="RmlC_Cupin_sf"/>
</dbReference>
<name>A0A140DMG7_CLOBE</name>
<dbReference type="AlphaFoldDB" id="A0A140DMG7"/>
<dbReference type="SUPFAM" id="SSF51182">
    <property type="entry name" value="RmlC-like cupins"/>
    <property type="match status" value="1"/>
</dbReference>
<sequence>MVNILNINNLPNEYIIDFLGKANTSYLGKAAGSEKMYINIDRILPGSKSAKYHSHTKQEEFFMIFSGCGTLRMDGKEYLIKKGDFIAKTAGKDIAHQFINTGNETLEILDVGTKEECDIAYYPDEDVYYLSEQKLIFNGNSKLNGWDSEPNK</sequence>
<accession>A0A140DMG7</accession>
<evidence type="ECO:0000256" key="1">
    <source>
        <dbReference type="ARBA" id="ARBA00022723"/>
    </source>
</evidence>